<dbReference type="InterPro" id="IPR003280">
    <property type="entry name" value="2pore_dom_K_chnl"/>
</dbReference>
<feature type="compositionally biased region" description="Basic and acidic residues" evidence="9">
    <location>
        <begin position="7"/>
        <end position="26"/>
    </location>
</feature>
<dbReference type="PANTHER" id="PTHR11003">
    <property type="entry name" value="POTASSIUM CHANNEL, SUBFAMILY K"/>
    <property type="match status" value="1"/>
</dbReference>
<evidence type="ECO:0000256" key="8">
    <source>
        <dbReference type="RuleBase" id="RU003857"/>
    </source>
</evidence>
<gene>
    <name evidence="12" type="ORF">FA15DRAFT_129229</name>
</gene>
<dbReference type="OrthoDB" id="297496at2759"/>
<feature type="transmembrane region" description="Helical" evidence="10">
    <location>
        <begin position="530"/>
        <end position="549"/>
    </location>
</feature>
<dbReference type="GO" id="GO:0005886">
    <property type="term" value="C:plasma membrane"/>
    <property type="evidence" value="ECO:0007669"/>
    <property type="project" value="TreeGrafter"/>
</dbReference>
<evidence type="ECO:0000256" key="5">
    <source>
        <dbReference type="ARBA" id="ARBA00023065"/>
    </source>
</evidence>
<organism evidence="12 13">
    <name type="scientific">Coprinopsis marcescibilis</name>
    <name type="common">Agaric fungus</name>
    <name type="synonym">Psathyrella marcescibilis</name>
    <dbReference type="NCBI Taxonomy" id="230819"/>
    <lineage>
        <taxon>Eukaryota</taxon>
        <taxon>Fungi</taxon>
        <taxon>Dikarya</taxon>
        <taxon>Basidiomycota</taxon>
        <taxon>Agaricomycotina</taxon>
        <taxon>Agaricomycetes</taxon>
        <taxon>Agaricomycetidae</taxon>
        <taxon>Agaricales</taxon>
        <taxon>Agaricineae</taxon>
        <taxon>Psathyrellaceae</taxon>
        <taxon>Coprinopsis</taxon>
    </lineage>
</organism>
<sequence length="687" mass="76417">MAEDEVPEHVTQRSSSDRNRGQETSEKQPSLPTTTSPRNPDDYRVLPIFSGVVIPFCVLLAVPSVTGDWYIKTDGKGNITETQPNPTWLTVMTSVGLACAVIANACLVVRFAERRPKLMTILSVGFLSIHDLLSIAVVILFASKHRPGEEFTFGQPFWTSLCGTFAAFITNITLVVDYIMTPNFEKNGSGLTRKQRSLVIIVIILLFYIAIGALVQCFLLDLTFINALYFTVVSIETIGFGDIRPDTAGSRIFTCFYIAFGILTLAVAVTQTRDALLEGVVVSLQNRIRLIRKKERDQRVLTRWQDAVKWHLRASQKPVWVSADLQQPEHHASSRMDSVRHWFRQRPAYILSRKLNVEALTTDQLEAAALEAGVSLKDLLPDASTQIAGGVDPALAPITPLTHVRVGNAARLLGSVAFAFSYGARGNALVARMDEEDEEEEAGAARDAVRIAENEDELLVSLMAHEEKLAFYIRLVVALTIFVIFWLVGSAVFMATEGWSFGISAYFCFITFTTVGYGDLTPHSPAGRSIFVVWALLGVATMTTLISILSEMYSRRYKEAIQSEIYDSPSSKTLEMTELQAFSEELNRLEDVRSGPYMQAQPRLDETETGEDITEVVVAHQSSISRQHGGLFVQIKRLKAHTDMLKKRQTGVNSDEKQKDGLRDLELASLQRALYDLEVTLHGLDRL</sequence>
<accession>A0A5C3KKF4</accession>
<feature type="domain" description="Potassium channel" evidence="11">
    <location>
        <begin position="482"/>
        <end position="553"/>
    </location>
</feature>
<dbReference type="GO" id="GO:0015271">
    <property type="term" value="F:outward rectifier potassium channel activity"/>
    <property type="evidence" value="ECO:0007669"/>
    <property type="project" value="TreeGrafter"/>
</dbReference>
<dbReference type="AlphaFoldDB" id="A0A5C3KKF4"/>
<keyword evidence="13" id="KW-1185">Reference proteome</keyword>
<evidence type="ECO:0000256" key="6">
    <source>
        <dbReference type="ARBA" id="ARBA00023136"/>
    </source>
</evidence>
<feature type="transmembrane region" description="Helical" evidence="10">
    <location>
        <begin position="499"/>
        <end position="518"/>
    </location>
</feature>
<evidence type="ECO:0000256" key="2">
    <source>
        <dbReference type="ARBA" id="ARBA00022448"/>
    </source>
</evidence>
<dbReference type="GO" id="GO:0022841">
    <property type="term" value="F:potassium ion leak channel activity"/>
    <property type="evidence" value="ECO:0007669"/>
    <property type="project" value="TreeGrafter"/>
</dbReference>
<feature type="transmembrane region" description="Helical" evidence="10">
    <location>
        <begin position="157"/>
        <end position="176"/>
    </location>
</feature>
<dbReference type="InterPro" id="IPR013099">
    <property type="entry name" value="K_chnl_dom"/>
</dbReference>
<protein>
    <submittedName>
        <fullName evidence="12">Voltage-gated potassium channel</fullName>
    </submittedName>
</protein>
<dbReference type="STRING" id="230819.A0A5C3KKF4"/>
<feature type="transmembrane region" description="Helical" evidence="10">
    <location>
        <begin position="86"/>
        <end position="109"/>
    </location>
</feature>
<feature type="transmembrane region" description="Helical" evidence="10">
    <location>
        <begin position="45"/>
        <end position="66"/>
    </location>
</feature>
<feature type="transmembrane region" description="Helical" evidence="10">
    <location>
        <begin position="197"/>
        <end position="230"/>
    </location>
</feature>
<comment type="similarity">
    <text evidence="8">Belongs to the two pore domain potassium channel (TC 1.A.1.8) family.</text>
</comment>
<evidence type="ECO:0000256" key="4">
    <source>
        <dbReference type="ARBA" id="ARBA00022989"/>
    </source>
</evidence>
<evidence type="ECO:0000256" key="3">
    <source>
        <dbReference type="ARBA" id="ARBA00022692"/>
    </source>
</evidence>
<evidence type="ECO:0000259" key="11">
    <source>
        <dbReference type="Pfam" id="PF07885"/>
    </source>
</evidence>
<feature type="compositionally biased region" description="Polar residues" evidence="9">
    <location>
        <begin position="27"/>
        <end position="38"/>
    </location>
</feature>
<dbReference type="PRINTS" id="PR01333">
    <property type="entry name" value="2POREKCHANEL"/>
</dbReference>
<feature type="transmembrane region" description="Helical" evidence="10">
    <location>
        <begin position="471"/>
        <end position="493"/>
    </location>
</feature>
<keyword evidence="7 8" id="KW-0407">Ion channel</keyword>
<evidence type="ECO:0000256" key="10">
    <source>
        <dbReference type="SAM" id="Phobius"/>
    </source>
</evidence>
<comment type="subcellular location">
    <subcellularLocation>
        <location evidence="1">Membrane</location>
        <topology evidence="1">Multi-pass membrane protein</topology>
    </subcellularLocation>
</comment>
<keyword evidence="2 8" id="KW-0813">Transport</keyword>
<evidence type="ECO:0000256" key="9">
    <source>
        <dbReference type="SAM" id="MobiDB-lite"/>
    </source>
</evidence>
<dbReference type="Gene3D" id="1.10.287.70">
    <property type="match status" value="2"/>
</dbReference>
<keyword evidence="5 8" id="KW-0406">Ion transport</keyword>
<evidence type="ECO:0000256" key="7">
    <source>
        <dbReference type="ARBA" id="ARBA00023303"/>
    </source>
</evidence>
<feature type="domain" description="Potassium channel" evidence="11">
    <location>
        <begin position="203"/>
        <end position="276"/>
    </location>
</feature>
<dbReference type="Pfam" id="PF07885">
    <property type="entry name" value="Ion_trans_2"/>
    <property type="match status" value="2"/>
</dbReference>
<evidence type="ECO:0000256" key="1">
    <source>
        <dbReference type="ARBA" id="ARBA00004141"/>
    </source>
</evidence>
<proteinExistence type="inferred from homology"/>
<feature type="transmembrane region" description="Helical" evidence="10">
    <location>
        <begin position="121"/>
        <end position="142"/>
    </location>
</feature>
<dbReference type="EMBL" id="ML210302">
    <property type="protein sequence ID" value="TFK20395.1"/>
    <property type="molecule type" value="Genomic_DNA"/>
</dbReference>
<dbReference type="GO" id="GO:0030322">
    <property type="term" value="P:stabilization of membrane potential"/>
    <property type="evidence" value="ECO:0007669"/>
    <property type="project" value="TreeGrafter"/>
</dbReference>
<evidence type="ECO:0000313" key="13">
    <source>
        <dbReference type="Proteomes" id="UP000307440"/>
    </source>
</evidence>
<keyword evidence="3 8" id="KW-0812">Transmembrane</keyword>
<dbReference type="PANTHER" id="PTHR11003:SF342">
    <property type="entry name" value="OUTWARD-RECTIFIER POTASSIUM CHANNEL TOK1"/>
    <property type="match status" value="1"/>
</dbReference>
<reference evidence="12 13" key="1">
    <citation type="journal article" date="2019" name="Nat. Ecol. Evol.">
        <title>Megaphylogeny resolves global patterns of mushroom evolution.</title>
        <authorList>
            <person name="Varga T."/>
            <person name="Krizsan K."/>
            <person name="Foldi C."/>
            <person name="Dima B."/>
            <person name="Sanchez-Garcia M."/>
            <person name="Sanchez-Ramirez S."/>
            <person name="Szollosi G.J."/>
            <person name="Szarkandi J.G."/>
            <person name="Papp V."/>
            <person name="Albert L."/>
            <person name="Andreopoulos W."/>
            <person name="Angelini C."/>
            <person name="Antonin V."/>
            <person name="Barry K.W."/>
            <person name="Bougher N.L."/>
            <person name="Buchanan P."/>
            <person name="Buyck B."/>
            <person name="Bense V."/>
            <person name="Catcheside P."/>
            <person name="Chovatia M."/>
            <person name="Cooper J."/>
            <person name="Damon W."/>
            <person name="Desjardin D."/>
            <person name="Finy P."/>
            <person name="Geml J."/>
            <person name="Haridas S."/>
            <person name="Hughes K."/>
            <person name="Justo A."/>
            <person name="Karasinski D."/>
            <person name="Kautmanova I."/>
            <person name="Kiss B."/>
            <person name="Kocsube S."/>
            <person name="Kotiranta H."/>
            <person name="LaButti K.M."/>
            <person name="Lechner B.E."/>
            <person name="Liimatainen K."/>
            <person name="Lipzen A."/>
            <person name="Lukacs Z."/>
            <person name="Mihaltcheva S."/>
            <person name="Morgado L.N."/>
            <person name="Niskanen T."/>
            <person name="Noordeloos M.E."/>
            <person name="Ohm R.A."/>
            <person name="Ortiz-Santana B."/>
            <person name="Ovrebo C."/>
            <person name="Racz N."/>
            <person name="Riley R."/>
            <person name="Savchenko A."/>
            <person name="Shiryaev A."/>
            <person name="Soop K."/>
            <person name="Spirin V."/>
            <person name="Szebenyi C."/>
            <person name="Tomsovsky M."/>
            <person name="Tulloss R.E."/>
            <person name="Uehling J."/>
            <person name="Grigoriev I.V."/>
            <person name="Vagvolgyi C."/>
            <person name="Papp T."/>
            <person name="Martin F.M."/>
            <person name="Miettinen O."/>
            <person name="Hibbett D.S."/>
            <person name="Nagy L.G."/>
        </authorList>
    </citation>
    <scope>NUCLEOTIDE SEQUENCE [LARGE SCALE GENOMIC DNA]</scope>
    <source>
        <strain evidence="12 13">CBS 121175</strain>
    </source>
</reference>
<keyword evidence="6 10" id="KW-0472">Membrane</keyword>
<dbReference type="SUPFAM" id="SSF81324">
    <property type="entry name" value="Voltage-gated potassium channels"/>
    <property type="match status" value="2"/>
</dbReference>
<feature type="transmembrane region" description="Helical" evidence="10">
    <location>
        <begin position="250"/>
        <end position="269"/>
    </location>
</feature>
<evidence type="ECO:0000313" key="12">
    <source>
        <dbReference type="EMBL" id="TFK20395.1"/>
    </source>
</evidence>
<name>A0A5C3KKF4_COPMA</name>
<feature type="region of interest" description="Disordered" evidence="9">
    <location>
        <begin position="1"/>
        <end position="39"/>
    </location>
</feature>
<dbReference type="Proteomes" id="UP000307440">
    <property type="component" value="Unassembled WGS sequence"/>
</dbReference>
<keyword evidence="4 10" id="KW-1133">Transmembrane helix</keyword>